<evidence type="ECO:0000313" key="2">
    <source>
        <dbReference type="Proteomes" id="UP000807025"/>
    </source>
</evidence>
<comment type="caution">
    <text evidence="1">The sequence shown here is derived from an EMBL/GenBank/DDBJ whole genome shotgun (WGS) entry which is preliminary data.</text>
</comment>
<reference evidence="1" key="1">
    <citation type="submission" date="2020-11" db="EMBL/GenBank/DDBJ databases">
        <authorList>
            <consortium name="DOE Joint Genome Institute"/>
            <person name="Ahrendt S."/>
            <person name="Riley R."/>
            <person name="Andreopoulos W."/>
            <person name="Labutti K."/>
            <person name="Pangilinan J."/>
            <person name="Ruiz-Duenas F.J."/>
            <person name="Barrasa J.M."/>
            <person name="Sanchez-Garcia M."/>
            <person name="Camarero S."/>
            <person name="Miyauchi S."/>
            <person name="Serrano A."/>
            <person name="Linde D."/>
            <person name="Babiker R."/>
            <person name="Drula E."/>
            <person name="Ayuso-Fernandez I."/>
            <person name="Pacheco R."/>
            <person name="Padilla G."/>
            <person name="Ferreira P."/>
            <person name="Barriuso J."/>
            <person name="Kellner H."/>
            <person name="Castanera R."/>
            <person name="Alfaro M."/>
            <person name="Ramirez L."/>
            <person name="Pisabarro A.G."/>
            <person name="Kuo A."/>
            <person name="Tritt A."/>
            <person name="Lipzen A."/>
            <person name="He G."/>
            <person name="Yan M."/>
            <person name="Ng V."/>
            <person name="Cullen D."/>
            <person name="Martin F."/>
            <person name="Rosso M.-N."/>
            <person name="Henrissat B."/>
            <person name="Hibbett D."/>
            <person name="Martinez A.T."/>
            <person name="Grigoriev I.V."/>
        </authorList>
    </citation>
    <scope>NUCLEOTIDE SEQUENCE</scope>
    <source>
        <strain evidence="1">ATCC 90797</strain>
    </source>
</reference>
<organism evidence="1 2">
    <name type="scientific">Pleurotus eryngii</name>
    <name type="common">Boletus of the steppes</name>
    <dbReference type="NCBI Taxonomy" id="5323"/>
    <lineage>
        <taxon>Eukaryota</taxon>
        <taxon>Fungi</taxon>
        <taxon>Dikarya</taxon>
        <taxon>Basidiomycota</taxon>
        <taxon>Agaricomycotina</taxon>
        <taxon>Agaricomycetes</taxon>
        <taxon>Agaricomycetidae</taxon>
        <taxon>Agaricales</taxon>
        <taxon>Pleurotineae</taxon>
        <taxon>Pleurotaceae</taxon>
        <taxon>Pleurotus</taxon>
    </lineage>
</organism>
<protein>
    <submittedName>
        <fullName evidence="1">Uncharacterized protein</fullName>
    </submittedName>
</protein>
<dbReference type="Proteomes" id="UP000807025">
    <property type="component" value="Unassembled WGS sequence"/>
</dbReference>
<dbReference type="OrthoDB" id="5952536at2759"/>
<sequence length="259" mass="29144">MAQLSGYCWNWLWQDSLHDSSAATEPHWYYYHHIPTQATAGYPISINKDMPNDRDLWKILVFVKNKNITGELCNYLNGLLRPDLQNTGLIKHYHSNVSKFDEYLADPAQPVSKLTPMSKKLEHTGVAVIHYCQSKTCLCKLIASYNGDVTHDVLMYNRLCCNCDQELDLANLFFGRPLLIVDSIQIIQWIPPPPLGNTNIKKLVSVLIGISNVAGDIAVSLGETQEWEELWAAKILQIVMCCGKLKVSRASGKENQAPA</sequence>
<keyword evidence="2" id="KW-1185">Reference proteome</keyword>
<name>A0A9P5ZV20_PLEER</name>
<dbReference type="EMBL" id="MU154594">
    <property type="protein sequence ID" value="KAF9492869.1"/>
    <property type="molecule type" value="Genomic_DNA"/>
</dbReference>
<dbReference type="AlphaFoldDB" id="A0A9P5ZV20"/>
<evidence type="ECO:0000313" key="1">
    <source>
        <dbReference type="EMBL" id="KAF9492869.1"/>
    </source>
</evidence>
<gene>
    <name evidence="1" type="ORF">BDN71DRAFT_1432913</name>
</gene>
<accession>A0A9P5ZV20</accession>
<proteinExistence type="predicted"/>